<sequence>MHYSSIILAALATTGAMATPWGLRSSNKTDSSITVYLSNQATELGSQTTFTEGKKEEQAPVASTGPYRTVELRLGKDVQKRDYRCKLLDDQNMPIVLTRGNNTDITFGDGGKGEWTFKKESIVTCIICDPTFVKAGPEDSQIRVTLSSHSPNITSKNTFTGGNRREEKAPATSNGPFQTVLLSVGALVEKQDYRCKVIDTAGQAITVLRGGNTDITFGDGGKGEWTFKNACKVDKIICDPSFQKASS</sequence>
<evidence type="ECO:0000256" key="1">
    <source>
        <dbReference type="SAM" id="MobiDB-lite"/>
    </source>
</evidence>
<reference evidence="3" key="1">
    <citation type="submission" date="2021-03" db="EMBL/GenBank/DDBJ databases">
        <title>Comparative genomics and phylogenomic investigation of the class Geoglossomycetes provide insights into ecological specialization and systematics.</title>
        <authorList>
            <person name="Melie T."/>
            <person name="Pirro S."/>
            <person name="Miller A.N."/>
            <person name="Quandt A."/>
        </authorList>
    </citation>
    <scope>NUCLEOTIDE SEQUENCE</scope>
    <source>
        <strain evidence="3">CAQ_001_2017</strain>
    </source>
</reference>
<keyword evidence="4" id="KW-1185">Reference proteome</keyword>
<gene>
    <name evidence="3" type="ORF">GP486_001574</name>
</gene>
<keyword evidence="2" id="KW-0732">Signal</keyword>
<dbReference type="AlphaFoldDB" id="A0A9P8RSI2"/>
<feature type="signal peptide" evidence="2">
    <location>
        <begin position="1"/>
        <end position="18"/>
    </location>
</feature>
<evidence type="ECO:0000313" key="4">
    <source>
        <dbReference type="Proteomes" id="UP000750711"/>
    </source>
</evidence>
<protein>
    <submittedName>
        <fullName evidence="3">Uncharacterized protein</fullName>
    </submittedName>
</protein>
<comment type="caution">
    <text evidence="3">The sequence shown here is derived from an EMBL/GenBank/DDBJ whole genome shotgun (WGS) entry which is preliminary data.</text>
</comment>
<accession>A0A9P8RSI2</accession>
<feature type="region of interest" description="Disordered" evidence="1">
    <location>
        <begin position="153"/>
        <end position="173"/>
    </location>
</feature>
<dbReference type="Proteomes" id="UP000750711">
    <property type="component" value="Unassembled WGS sequence"/>
</dbReference>
<organism evidence="3 4">
    <name type="scientific">Trichoglossum hirsutum</name>
    <dbReference type="NCBI Taxonomy" id="265104"/>
    <lineage>
        <taxon>Eukaryota</taxon>
        <taxon>Fungi</taxon>
        <taxon>Dikarya</taxon>
        <taxon>Ascomycota</taxon>
        <taxon>Pezizomycotina</taxon>
        <taxon>Geoglossomycetes</taxon>
        <taxon>Geoglossales</taxon>
        <taxon>Geoglossaceae</taxon>
        <taxon>Trichoglossum</taxon>
    </lineage>
</organism>
<evidence type="ECO:0000256" key="2">
    <source>
        <dbReference type="SAM" id="SignalP"/>
    </source>
</evidence>
<proteinExistence type="predicted"/>
<name>A0A9P8RSI2_9PEZI</name>
<feature type="chain" id="PRO_5040185223" evidence="2">
    <location>
        <begin position="19"/>
        <end position="247"/>
    </location>
</feature>
<dbReference type="EMBL" id="JAGHQM010000145">
    <property type="protein sequence ID" value="KAH0565035.1"/>
    <property type="molecule type" value="Genomic_DNA"/>
</dbReference>
<evidence type="ECO:0000313" key="3">
    <source>
        <dbReference type="EMBL" id="KAH0565035.1"/>
    </source>
</evidence>